<dbReference type="GeneID" id="111113332"/>
<evidence type="ECO:0000313" key="4">
    <source>
        <dbReference type="RefSeq" id="XP_022307233.1"/>
    </source>
</evidence>
<dbReference type="CDD" id="cd19756">
    <property type="entry name" value="Bbox2"/>
    <property type="match status" value="1"/>
</dbReference>
<sequence length="544" mass="62283">MDPVFSLQDVLRCHYCETPVPPKHCDICHVHICDACEEKHLSDESKEHYIVPFKMRGLTPNCLKHSTKKCKLHCEYCDVPICAECESSAEHEQHMKETLLKSFTRKKELIQSDLQELEDIIYPSYQDAASNIPVQKADLSNHSQKLKISLSDKAQTLQREIDTIIQKMQADVDVMNQEHMATIEKQETLINQRIKEISRVILEVRKLLETNDVYLVSEYKSRNHKFKTIPTRLQVTLPRFINTNHSREQINKQIGFLSKLAVKRLPISTNFLDEPKIIADINIRENSLLNPLRSVSCLSDSEFWACQNDNIIRLYNLQGDVVKYIQTSSENLPQNITVTRSGDLVYTDYWDSSINLVSGTQVQTLITLPGWSPLYISSTSSGDLLAIIRSDDRSQTKVVRYSGSTEKQSIQWDDRGMPLYTSGEVSIYKHLSENRNLDICVADNAAGAVVVVSAGGKLRFRYTGPPSIYQESFSPLGITTDSRANILTSDVQSNRIHIVNRDGNFLRYIKNRGVRNPIYLSIDKFDNLFIAEKEDIVRKIQYYK</sequence>
<protein>
    <submittedName>
        <fullName evidence="4">E3 ubiquitin-protein ligase TRIM71-like</fullName>
    </submittedName>
</protein>
<organism evidence="3 4">
    <name type="scientific">Crassostrea virginica</name>
    <name type="common">Eastern oyster</name>
    <dbReference type="NCBI Taxonomy" id="6565"/>
    <lineage>
        <taxon>Eukaryota</taxon>
        <taxon>Metazoa</taxon>
        <taxon>Spiralia</taxon>
        <taxon>Lophotrochozoa</taxon>
        <taxon>Mollusca</taxon>
        <taxon>Bivalvia</taxon>
        <taxon>Autobranchia</taxon>
        <taxon>Pteriomorphia</taxon>
        <taxon>Ostreida</taxon>
        <taxon>Ostreoidea</taxon>
        <taxon>Ostreidae</taxon>
        <taxon>Crassostrea</taxon>
    </lineage>
</organism>
<feature type="domain" description="B box-type" evidence="2">
    <location>
        <begin position="62"/>
        <end position="102"/>
    </location>
</feature>
<feature type="domain" description="B box-type" evidence="2">
    <location>
        <begin position="8"/>
        <end position="53"/>
    </location>
</feature>
<gene>
    <name evidence="4" type="primary">LOC111113332</name>
</gene>
<dbReference type="PANTHER" id="PTHR25462">
    <property type="entry name" value="BONUS, ISOFORM C-RELATED"/>
    <property type="match status" value="1"/>
</dbReference>
<dbReference type="PANTHER" id="PTHR25462:SF296">
    <property type="entry name" value="MEIOTIC P26, ISOFORM F"/>
    <property type="match status" value="1"/>
</dbReference>
<dbReference type="RefSeq" id="XP_022307233.1">
    <property type="nucleotide sequence ID" value="XM_022451525.1"/>
</dbReference>
<dbReference type="InterPro" id="IPR000315">
    <property type="entry name" value="Znf_B-box"/>
</dbReference>
<dbReference type="InterPro" id="IPR011042">
    <property type="entry name" value="6-blade_b-propeller_TolB-like"/>
</dbReference>
<dbReference type="KEGG" id="cvn:111113332"/>
<dbReference type="GO" id="GO:0061630">
    <property type="term" value="F:ubiquitin protein ligase activity"/>
    <property type="evidence" value="ECO:0007669"/>
    <property type="project" value="TreeGrafter"/>
</dbReference>
<dbReference type="SUPFAM" id="SSF101898">
    <property type="entry name" value="NHL repeat"/>
    <property type="match status" value="1"/>
</dbReference>
<dbReference type="Gene3D" id="3.30.160.60">
    <property type="entry name" value="Classic Zinc Finger"/>
    <property type="match status" value="1"/>
</dbReference>
<dbReference type="InterPro" id="IPR047153">
    <property type="entry name" value="TRIM45/56/19-like"/>
</dbReference>
<keyword evidence="1" id="KW-0863">Zinc-finger</keyword>
<evidence type="ECO:0000256" key="1">
    <source>
        <dbReference type="PROSITE-ProRule" id="PRU00024"/>
    </source>
</evidence>
<dbReference type="PROSITE" id="PS50119">
    <property type="entry name" value="ZF_BBOX"/>
    <property type="match status" value="2"/>
</dbReference>
<evidence type="ECO:0000313" key="3">
    <source>
        <dbReference type="Proteomes" id="UP000694844"/>
    </source>
</evidence>
<evidence type="ECO:0000259" key="2">
    <source>
        <dbReference type="PROSITE" id="PS50119"/>
    </source>
</evidence>
<name>A0A8B8BV47_CRAVI</name>
<proteinExistence type="predicted"/>
<dbReference type="AlphaFoldDB" id="A0A8B8BV47"/>
<dbReference type="GO" id="GO:0008270">
    <property type="term" value="F:zinc ion binding"/>
    <property type="evidence" value="ECO:0007669"/>
    <property type="project" value="UniProtKB-KW"/>
</dbReference>
<dbReference type="Gene3D" id="2.120.10.30">
    <property type="entry name" value="TolB, C-terminal domain"/>
    <property type="match status" value="1"/>
</dbReference>
<dbReference type="SUPFAM" id="SSF57845">
    <property type="entry name" value="B-box zinc-binding domain"/>
    <property type="match status" value="1"/>
</dbReference>
<keyword evidence="1" id="KW-0862">Zinc</keyword>
<reference evidence="4" key="1">
    <citation type="submission" date="2025-08" db="UniProtKB">
        <authorList>
            <consortium name="RefSeq"/>
        </authorList>
    </citation>
    <scope>IDENTIFICATION</scope>
    <source>
        <tissue evidence="4">Whole sample</tissue>
    </source>
</reference>
<keyword evidence="1" id="KW-0479">Metal-binding</keyword>
<dbReference type="Proteomes" id="UP000694844">
    <property type="component" value="Chromosome 9"/>
</dbReference>
<dbReference type="OrthoDB" id="153872at2759"/>
<keyword evidence="3" id="KW-1185">Reference proteome</keyword>
<accession>A0A8B8BV47</accession>